<dbReference type="Pfam" id="PF06742">
    <property type="entry name" value="DUF1214"/>
    <property type="match status" value="1"/>
</dbReference>
<dbReference type="InterPro" id="IPR037050">
    <property type="entry name" value="DUF1254_sf"/>
</dbReference>
<evidence type="ECO:0000313" key="3">
    <source>
        <dbReference type="EMBL" id="GAA1103788.1"/>
    </source>
</evidence>
<protein>
    <submittedName>
        <fullName evidence="3">DUF1254 domain-containing protein</fullName>
    </submittedName>
</protein>
<dbReference type="Pfam" id="PF06863">
    <property type="entry name" value="DUF1254"/>
    <property type="match status" value="1"/>
</dbReference>
<feature type="domain" description="DUF1214" evidence="1">
    <location>
        <begin position="340"/>
        <end position="439"/>
    </location>
</feature>
<dbReference type="Gene3D" id="2.60.40.1610">
    <property type="entry name" value="Domain of unknown function DUF1254"/>
    <property type="match status" value="1"/>
</dbReference>
<dbReference type="Proteomes" id="UP001501581">
    <property type="component" value="Unassembled WGS sequence"/>
</dbReference>
<keyword evidence="4" id="KW-1185">Reference proteome</keyword>
<dbReference type="PANTHER" id="PTHR36509">
    <property type="entry name" value="BLL3101 PROTEIN"/>
    <property type="match status" value="1"/>
</dbReference>
<feature type="domain" description="DUF1254" evidence="2">
    <location>
        <begin position="70"/>
        <end position="199"/>
    </location>
</feature>
<dbReference type="EMBL" id="BAAALG010000009">
    <property type="protein sequence ID" value="GAA1103788.1"/>
    <property type="molecule type" value="Genomic_DNA"/>
</dbReference>
<reference evidence="3 4" key="1">
    <citation type="journal article" date="2019" name="Int. J. Syst. Evol. Microbiol.">
        <title>The Global Catalogue of Microorganisms (GCM) 10K type strain sequencing project: providing services to taxonomists for standard genome sequencing and annotation.</title>
        <authorList>
            <consortium name="The Broad Institute Genomics Platform"/>
            <consortium name="The Broad Institute Genome Sequencing Center for Infectious Disease"/>
            <person name="Wu L."/>
            <person name="Ma J."/>
        </authorList>
    </citation>
    <scope>NUCLEOTIDE SEQUENCE [LARGE SCALE GENOMIC DNA]</scope>
    <source>
        <strain evidence="3 4">JCM 13008</strain>
    </source>
</reference>
<dbReference type="Gene3D" id="2.60.120.600">
    <property type="entry name" value="Domain of unknown function DUF1214, C-terminal domain"/>
    <property type="match status" value="1"/>
</dbReference>
<sequence length="458" mass="49681">MPYGVEGAIYDLREVDLLAARPVADVAWTDPDAEVIRGLARDAIVYGLPAALQYANLYRNVLRPGAPRRFNEWHHDRRLATPDYADFRTPNVDTLYSTAWLDLSRGPVELEVPAMNDRYYTVNLLDVHSNAVNLSTRTLGPRGGRVWLVAPGWTGAVPTGVQRLRVASEHLWALMRIFVRSAGDVADVCSLQDRVVLRPERAGACDPQAAGADTHWPAVPPDDDGFDAAGILCALDAVLRHNGHPVQEEALLARFRALGIGAREPLDPEKWSTSVNEAVALGHADARRLIAAAVTARGAPAGNSGWRTLSSGAYGYNYLHRAATNYVGLGGTTREESGPYTALVDGQGEPLDGNAGPYRLRFTPPPVDAFWSVTAYDRESRGLVANPIERYAVNTLTEGVRPTPDGSLTLHLGQAPGPEGSVWLPVPEAPFYLVLRAYLGHQQVVDGTWVPSPVERAS</sequence>
<name>A0ABN1TUQ4_9ACTN</name>
<proteinExistence type="predicted"/>
<dbReference type="PANTHER" id="PTHR36509:SF2">
    <property type="entry name" value="BLL3101 PROTEIN"/>
    <property type="match status" value="1"/>
</dbReference>
<gene>
    <name evidence="3" type="ORF">GCM10009668_23460</name>
</gene>
<dbReference type="InterPro" id="IPR037049">
    <property type="entry name" value="DUF1214_C_sf"/>
</dbReference>
<accession>A0ABN1TUQ4</accession>
<dbReference type="InterPro" id="IPR010679">
    <property type="entry name" value="DUF1254"/>
</dbReference>
<evidence type="ECO:0000259" key="1">
    <source>
        <dbReference type="Pfam" id="PF06742"/>
    </source>
</evidence>
<comment type="caution">
    <text evidence="3">The sequence shown here is derived from an EMBL/GenBank/DDBJ whole genome shotgun (WGS) entry which is preliminary data.</text>
</comment>
<dbReference type="InterPro" id="IPR010621">
    <property type="entry name" value="DUF1214"/>
</dbReference>
<evidence type="ECO:0000259" key="2">
    <source>
        <dbReference type="Pfam" id="PF06863"/>
    </source>
</evidence>
<organism evidence="3 4">
    <name type="scientific">Nocardioides dubius</name>
    <dbReference type="NCBI Taxonomy" id="317019"/>
    <lineage>
        <taxon>Bacteria</taxon>
        <taxon>Bacillati</taxon>
        <taxon>Actinomycetota</taxon>
        <taxon>Actinomycetes</taxon>
        <taxon>Propionibacteriales</taxon>
        <taxon>Nocardioidaceae</taxon>
        <taxon>Nocardioides</taxon>
    </lineage>
</organism>
<evidence type="ECO:0000313" key="4">
    <source>
        <dbReference type="Proteomes" id="UP001501581"/>
    </source>
</evidence>
<dbReference type="SUPFAM" id="SSF160935">
    <property type="entry name" value="VPA0735-like"/>
    <property type="match status" value="1"/>
</dbReference>